<proteinExistence type="predicted"/>
<organism evidence="1 2">
    <name type="scientific">Nitrosospira multiformis</name>
    <dbReference type="NCBI Taxonomy" id="1231"/>
    <lineage>
        <taxon>Bacteria</taxon>
        <taxon>Pseudomonadati</taxon>
        <taxon>Pseudomonadota</taxon>
        <taxon>Betaproteobacteria</taxon>
        <taxon>Nitrosomonadales</taxon>
        <taxon>Nitrosomonadaceae</taxon>
        <taxon>Nitrosospira</taxon>
    </lineage>
</organism>
<dbReference type="Proteomes" id="UP000183339">
    <property type="component" value="Unassembled WGS sequence"/>
</dbReference>
<protein>
    <submittedName>
        <fullName evidence="1">Uncharacterized protein</fullName>
    </submittedName>
</protein>
<sequence>MQPRGWKSKDTLNKALKELLAGHWLKVTGQGGRHKATL</sequence>
<dbReference type="AlphaFoldDB" id="A0A1I0GBT4"/>
<name>A0A1I0GBT4_9PROT</name>
<dbReference type="EMBL" id="FOHI01000012">
    <property type="protein sequence ID" value="SET67573.1"/>
    <property type="molecule type" value="Genomic_DNA"/>
</dbReference>
<reference evidence="1 2" key="1">
    <citation type="submission" date="2016-10" db="EMBL/GenBank/DDBJ databases">
        <authorList>
            <person name="de Groot N.N."/>
        </authorList>
    </citation>
    <scope>NUCLEOTIDE SEQUENCE [LARGE SCALE GENOMIC DNA]</scope>
    <source>
        <strain evidence="1 2">Nl7</strain>
    </source>
</reference>
<evidence type="ECO:0000313" key="2">
    <source>
        <dbReference type="Proteomes" id="UP000183339"/>
    </source>
</evidence>
<gene>
    <name evidence="1" type="ORF">SAMN05216412_11249</name>
</gene>
<evidence type="ECO:0000313" key="1">
    <source>
        <dbReference type="EMBL" id="SET67573.1"/>
    </source>
</evidence>
<accession>A0A1I0GBT4</accession>